<dbReference type="CDD" id="cd00198">
    <property type="entry name" value="vWFA"/>
    <property type="match status" value="1"/>
</dbReference>
<dbReference type="STRING" id="155974.SAMN04487818_107118"/>
<feature type="signal peptide" evidence="2">
    <location>
        <begin position="1"/>
        <end position="22"/>
    </location>
</feature>
<dbReference type="SMART" id="SM00327">
    <property type="entry name" value="VWA"/>
    <property type="match status" value="1"/>
</dbReference>
<feature type="chain" id="PRO_5011761010" evidence="2">
    <location>
        <begin position="23"/>
        <end position="537"/>
    </location>
</feature>
<dbReference type="GO" id="GO:0030288">
    <property type="term" value="C:outer membrane-bounded periplasmic space"/>
    <property type="evidence" value="ECO:0007669"/>
    <property type="project" value="TreeGrafter"/>
</dbReference>
<evidence type="ECO:0000313" key="5">
    <source>
        <dbReference type="Proteomes" id="UP000199051"/>
    </source>
</evidence>
<dbReference type="Gene3D" id="3.40.50.410">
    <property type="entry name" value="von Willebrand factor, type A domain"/>
    <property type="match status" value="1"/>
</dbReference>
<dbReference type="RefSeq" id="WP_092779370.1">
    <property type="nucleotide sequence ID" value="NZ_FOGI01000007.1"/>
</dbReference>
<dbReference type="GO" id="GO:0015888">
    <property type="term" value="P:thiamine transport"/>
    <property type="evidence" value="ECO:0007669"/>
    <property type="project" value="TreeGrafter"/>
</dbReference>
<accession>A0A1H9UBC6</accession>
<protein>
    <submittedName>
        <fullName evidence="4">Ca-activated chloride channel family protein</fullName>
    </submittedName>
</protein>
<keyword evidence="1 2" id="KW-0732">Signal</keyword>
<proteinExistence type="predicted"/>
<gene>
    <name evidence="4" type="ORF">SAMN04487818_107118</name>
</gene>
<dbReference type="PROSITE" id="PS51257">
    <property type="entry name" value="PROKAR_LIPOPROTEIN"/>
    <property type="match status" value="1"/>
</dbReference>
<dbReference type="AlphaFoldDB" id="A0A1H9UBC6"/>
<dbReference type="Proteomes" id="UP000199051">
    <property type="component" value="Unassembled WGS sequence"/>
</dbReference>
<dbReference type="Pfam" id="PF00092">
    <property type="entry name" value="VWA"/>
    <property type="match status" value="1"/>
</dbReference>
<dbReference type="PANTHER" id="PTHR30006">
    <property type="entry name" value="THIAMINE-BINDING PERIPLASMIC PROTEIN-RELATED"/>
    <property type="match status" value="1"/>
</dbReference>
<dbReference type="GO" id="GO:0030975">
    <property type="term" value="F:thiamine binding"/>
    <property type="evidence" value="ECO:0007669"/>
    <property type="project" value="TreeGrafter"/>
</dbReference>
<keyword evidence="5" id="KW-1185">Reference proteome</keyword>
<dbReference type="PANTHER" id="PTHR30006:SF2">
    <property type="entry name" value="ABC TRANSPORTER SUBSTRATE-BINDING PROTEIN"/>
    <property type="match status" value="1"/>
</dbReference>
<sequence>MKRVIATVLAVAAVLSGCSSDAGDEKPASQAEAGKLRVLAGSELADLKPVLEQAAQATGVRVEFTFSGTIEGSEVLASGKADGRYDAVWFSANRYPQAIPDAARRLGAQAKVMTSPVVLGLARSKATELGWVDKPVSWSDIAKAAADKRFSYGMTDPSASNSGFSALVGVASALAGTGSAISATEVGAVKPQLKGFFSAQAMSAGSSGWLSEAYQRRATGEDPGAKIDGLINYESVLLSLNAGGKLPEPLALIYPSDGVVTADYPLTALKDAPEHARADHKKLTEYLRTPAVQRDIMSRTHRRPAVPGVELDKDFGTRTLVELPFPATEQAFDALLMAYFDEIRRPSRTVYVLDVSGSMAGERIEKLRAALVGLTGASNDLVGRYRRFHGREEVTFLPFSGEPGQPITFSVPEVDQRAELDRIKQTAEDLDSGGGTAIYSSLERAYQHLGAQPDDGRFTSIVLMTDGENNSGTDLAGFQQAREKLPERLKGVPVFTVLFGEGNKDEMADVARRTGGKVFDARDTDLQHVFREIRGYQ</sequence>
<evidence type="ECO:0000259" key="3">
    <source>
        <dbReference type="PROSITE" id="PS50234"/>
    </source>
</evidence>
<evidence type="ECO:0000256" key="2">
    <source>
        <dbReference type="SAM" id="SignalP"/>
    </source>
</evidence>
<organism evidence="4 5">
    <name type="scientific">Actinokineospora terrae</name>
    <dbReference type="NCBI Taxonomy" id="155974"/>
    <lineage>
        <taxon>Bacteria</taxon>
        <taxon>Bacillati</taxon>
        <taxon>Actinomycetota</taxon>
        <taxon>Actinomycetes</taxon>
        <taxon>Pseudonocardiales</taxon>
        <taxon>Pseudonocardiaceae</taxon>
        <taxon>Actinokineospora</taxon>
    </lineage>
</organism>
<evidence type="ECO:0000313" key="4">
    <source>
        <dbReference type="EMBL" id="SES06642.1"/>
    </source>
</evidence>
<dbReference type="EMBL" id="FOGI01000007">
    <property type="protein sequence ID" value="SES06642.1"/>
    <property type="molecule type" value="Genomic_DNA"/>
</dbReference>
<dbReference type="Gene3D" id="3.40.190.10">
    <property type="entry name" value="Periplasmic binding protein-like II"/>
    <property type="match status" value="2"/>
</dbReference>
<dbReference type="GO" id="GO:0030976">
    <property type="term" value="F:thiamine pyrophosphate binding"/>
    <property type="evidence" value="ECO:0007669"/>
    <property type="project" value="TreeGrafter"/>
</dbReference>
<evidence type="ECO:0000256" key="1">
    <source>
        <dbReference type="ARBA" id="ARBA00022729"/>
    </source>
</evidence>
<name>A0A1H9UBC6_9PSEU</name>
<dbReference type="PROSITE" id="PS50234">
    <property type="entry name" value="VWFA"/>
    <property type="match status" value="1"/>
</dbReference>
<dbReference type="InterPro" id="IPR036465">
    <property type="entry name" value="vWFA_dom_sf"/>
</dbReference>
<reference evidence="5" key="1">
    <citation type="submission" date="2016-10" db="EMBL/GenBank/DDBJ databases">
        <authorList>
            <person name="Varghese N."/>
            <person name="Submissions S."/>
        </authorList>
    </citation>
    <scope>NUCLEOTIDE SEQUENCE [LARGE SCALE GENOMIC DNA]</scope>
    <source>
        <strain evidence="5">DSM 44260</strain>
    </source>
</reference>
<dbReference type="SUPFAM" id="SSF53850">
    <property type="entry name" value="Periplasmic binding protein-like II"/>
    <property type="match status" value="1"/>
</dbReference>
<dbReference type="SUPFAM" id="SSF53300">
    <property type="entry name" value="vWA-like"/>
    <property type="match status" value="1"/>
</dbReference>
<dbReference type="InterPro" id="IPR002035">
    <property type="entry name" value="VWF_A"/>
</dbReference>
<feature type="domain" description="VWFA" evidence="3">
    <location>
        <begin position="348"/>
        <end position="537"/>
    </location>
</feature>